<reference evidence="3" key="1">
    <citation type="journal article" date="2019" name="Int. J. Syst. Evol. Microbiol.">
        <title>The Global Catalogue of Microorganisms (GCM) 10K type strain sequencing project: providing services to taxonomists for standard genome sequencing and annotation.</title>
        <authorList>
            <consortium name="The Broad Institute Genomics Platform"/>
            <consortium name="The Broad Institute Genome Sequencing Center for Infectious Disease"/>
            <person name="Wu L."/>
            <person name="Ma J."/>
        </authorList>
    </citation>
    <scope>NUCLEOTIDE SEQUENCE [LARGE SCALE GENOMIC DNA]</scope>
    <source>
        <strain evidence="3">JCM 17110</strain>
    </source>
</reference>
<dbReference type="InterPro" id="IPR038084">
    <property type="entry name" value="PduO/GlcC-like_sf"/>
</dbReference>
<dbReference type="SUPFAM" id="SSF143744">
    <property type="entry name" value="GlcG-like"/>
    <property type="match status" value="1"/>
</dbReference>
<feature type="chain" id="PRO_5047083494" evidence="1">
    <location>
        <begin position="21"/>
        <end position="159"/>
    </location>
</feature>
<evidence type="ECO:0000313" key="2">
    <source>
        <dbReference type="EMBL" id="GAA3526891.1"/>
    </source>
</evidence>
<evidence type="ECO:0000313" key="3">
    <source>
        <dbReference type="Proteomes" id="UP001500795"/>
    </source>
</evidence>
<comment type="caution">
    <text evidence="2">The sequence shown here is derived from an EMBL/GenBank/DDBJ whole genome shotgun (WGS) entry which is preliminary data.</text>
</comment>
<accession>A0ABP6V1Q9</accession>
<keyword evidence="3" id="KW-1185">Reference proteome</keyword>
<organism evidence="2 3">
    <name type="scientific">Zobellella aerophila</name>
    <dbReference type="NCBI Taxonomy" id="870480"/>
    <lineage>
        <taxon>Bacteria</taxon>
        <taxon>Pseudomonadati</taxon>
        <taxon>Pseudomonadota</taxon>
        <taxon>Gammaproteobacteria</taxon>
        <taxon>Aeromonadales</taxon>
        <taxon>Aeromonadaceae</taxon>
        <taxon>Zobellella</taxon>
    </lineage>
</organism>
<dbReference type="Gene3D" id="3.30.450.150">
    <property type="entry name" value="Haem-degrading domain"/>
    <property type="match status" value="1"/>
</dbReference>
<keyword evidence="1" id="KW-0732">Signal</keyword>
<proteinExistence type="predicted"/>
<sequence>MMKKYLATLILTGATMTAQAQTVDTPVLTTDTALKLVGEGLAQCAKDGYRVSVAVVDRAGGLKAFARHEQAGPHTVESARKKAFTSASMGVVTADLANNIADKPALFGLREMHPDMLILGGGMPIKVADQLVGGIGIGGAPGGHLDQACAEAALAAVLK</sequence>
<protein>
    <submittedName>
        <fullName evidence="2">Heme-binding protein</fullName>
    </submittedName>
</protein>
<dbReference type="PANTHER" id="PTHR34309">
    <property type="entry name" value="SLR1406 PROTEIN"/>
    <property type="match status" value="1"/>
</dbReference>
<dbReference type="EMBL" id="BAABCX010000001">
    <property type="protein sequence ID" value="GAA3526891.1"/>
    <property type="molecule type" value="Genomic_DNA"/>
</dbReference>
<name>A0ABP6V1Q9_9GAMM</name>
<dbReference type="Proteomes" id="UP001500795">
    <property type="component" value="Unassembled WGS sequence"/>
</dbReference>
<gene>
    <name evidence="2" type="ORF">GCM10022394_02520</name>
</gene>
<evidence type="ECO:0000256" key="1">
    <source>
        <dbReference type="SAM" id="SignalP"/>
    </source>
</evidence>
<dbReference type="RefSeq" id="WP_344953923.1">
    <property type="nucleotide sequence ID" value="NZ_BAABCX010000001.1"/>
</dbReference>
<dbReference type="PANTHER" id="PTHR34309:SF10">
    <property type="entry name" value="SLR1406 PROTEIN"/>
    <property type="match status" value="1"/>
</dbReference>
<dbReference type="InterPro" id="IPR005624">
    <property type="entry name" value="PduO/GlcC-like"/>
</dbReference>
<feature type="signal peptide" evidence="1">
    <location>
        <begin position="1"/>
        <end position="20"/>
    </location>
</feature>
<dbReference type="InterPro" id="IPR052517">
    <property type="entry name" value="GlcG_carb_metab_protein"/>
</dbReference>
<dbReference type="Pfam" id="PF03928">
    <property type="entry name" value="HbpS-like"/>
    <property type="match status" value="1"/>
</dbReference>